<dbReference type="AlphaFoldDB" id="A0A1M5PKQ8"/>
<organism evidence="3 4">
    <name type="scientific">Flagellimonas flava</name>
    <dbReference type="NCBI Taxonomy" id="570519"/>
    <lineage>
        <taxon>Bacteria</taxon>
        <taxon>Pseudomonadati</taxon>
        <taxon>Bacteroidota</taxon>
        <taxon>Flavobacteriia</taxon>
        <taxon>Flavobacteriales</taxon>
        <taxon>Flavobacteriaceae</taxon>
        <taxon>Flagellimonas</taxon>
    </lineage>
</organism>
<dbReference type="RefSeq" id="WP_073181551.1">
    <property type="nucleotide sequence ID" value="NZ_FQWL01000008.1"/>
</dbReference>
<protein>
    <recommendedName>
        <fullName evidence="2">DUF6249 domain-containing protein</fullName>
    </recommendedName>
</protein>
<feature type="transmembrane region" description="Helical" evidence="1">
    <location>
        <begin position="89"/>
        <end position="109"/>
    </location>
</feature>
<feature type="transmembrane region" description="Helical" evidence="1">
    <location>
        <begin position="6"/>
        <end position="23"/>
    </location>
</feature>
<evidence type="ECO:0000313" key="3">
    <source>
        <dbReference type="EMBL" id="SHH02384.1"/>
    </source>
</evidence>
<gene>
    <name evidence="3" type="ORF">SAMN04488116_3252</name>
</gene>
<dbReference type="EMBL" id="FQWL01000008">
    <property type="protein sequence ID" value="SHH02384.1"/>
    <property type="molecule type" value="Genomic_DNA"/>
</dbReference>
<proteinExistence type="predicted"/>
<dbReference type="STRING" id="570519.SAMN04488116_3252"/>
<feature type="transmembrane region" description="Helical" evidence="1">
    <location>
        <begin position="57"/>
        <end position="77"/>
    </location>
</feature>
<dbReference type="SUPFAM" id="SSF103473">
    <property type="entry name" value="MFS general substrate transporter"/>
    <property type="match status" value="1"/>
</dbReference>
<evidence type="ECO:0000256" key="1">
    <source>
        <dbReference type="SAM" id="Phobius"/>
    </source>
</evidence>
<dbReference type="Pfam" id="PF19762">
    <property type="entry name" value="DUF6249"/>
    <property type="match status" value="1"/>
</dbReference>
<dbReference type="InterPro" id="IPR046216">
    <property type="entry name" value="DUF6249"/>
</dbReference>
<dbReference type="OrthoDB" id="679295at2"/>
<evidence type="ECO:0000259" key="2">
    <source>
        <dbReference type="Pfam" id="PF19762"/>
    </source>
</evidence>
<name>A0A1M5PKQ8_9FLAO</name>
<accession>A0A1M5PKQ8</accession>
<keyword evidence="1" id="KW-0472">Membrane</keyword>
<keyword evidence="4" id="KW-1185">Reference proteome</keyword>
<reference evidence="4" key="1">
    <citation type="submission" date="2016-11" db="EMBL/GenBank/DDBJ databases">
        <authorList>
            <person name="Varghese N."/>
            <person name="Submissions S."/>
        </authorList>
    </citation>
    <scope>NUCLEOTIDE SEQUENCE [LARGE SCALE GENOMIC DNA]</scope>
    <source>
        <strain evidence="4">DSM 22638</strain>
    </source>
</reference>
<dbReference type="Proteomes" id="UP000184532">
    <property type="component" value="Unassembled WGS sequence"/>
</dbReference>
<keyword evidence="1" id="KW-1133">Transmembrane helix</keyword>
<sequence length="117" mass="13229">MLPAVLIPISFFLTVFAILYLYFSTRNRERLALIEKGVDANIFFKAKDEKDIPAWKIVLINFAVLLMSVGVAIFLGSALENWMGLDEEIAYPGTIFFMSGVGLMIGFMLTKRLEKKD</sequence>
<feature type="domain" description="DUF6249" evidence="2">
    <location>
        <begin position="9"/>
        <end position="110"/>
    </location>
</feature>
<evidence type="ECO:0000313" key="4">
    <source>
        <dbReference type="Proteomes" id="UP000184532"/>
    </source>
</evidence>
<dbReference type="InterPro" id="IPR036259">
    <property type="entry name" value="MFS_trans_sf"/>
</dbReference>
<keyword evidence="1" id="KW-0812">Transmembrane</keyword>